<evidence type="ECO:0000313" key="2">
    <source>
        <dbReference type="Proteomes" id="UP000267223"/>
    </source>
</evidence>
<reference evidence="1 2" key="1">
    <citation type="submission" date="2018-11" db="EMBL/GenBank/DDBJ databases">
        <title>Draft genome sequence of Ferruginibacter sp. BO-59.</title>
        <authorList>
            <person name="Im W.T."/>
        </authorList>
    </citation>
    <scope>NUCLEOTIDE SEQUENCE [LARGE SCALE GENOMIC DNA]</scope>
    <source>
        <strain evidence="1 2">BO-59</strain>
    </source>
</reference>
<dbReference type="Proteomes" id="UP000267223">
    <property type="component" value="Unassembled WGS sequence"/>
</dbReference>
<keyword evidence="2" id="KW-1185">Reference proteome</keyword>
<organism evidence="1 2">
    <name type="scientific">Hanamia caeni</name>
    <dbReference type="NCBI Taxonomy" id="2294116"/>
    <lineage>
        <taxon>Bacteria</taxon>
        <taxon>Pseudomonadati</taxon>
        <taxon>Bacteroidota</taxon>
        <taxon>Chitinophagia</taxon>
        <taxon>Chitinophagales</taxon>
        <taxon>Chitinophagaceae</taxon>
        <taxon>Hanamia</taxon>
    </lineage>
</organism>
<dbReference type="OrthoDB" id="894042at2"/>
<protein>
    <submittedName>
        <fullName evidence="1">Uncharacterized protein</fullName>
    </submittedName>
</protein>
<accession>A0A3M9N529</accession>
<dbReference type="EMBL" id="RJJR01000028">
    <property type="protein sequence ID" value="RNI32108.1"/>
    <property type="molecule type" value="Genomic_DNA"/>
</dbReference>
<name>A0A3M9N529_9BACT</name>
<sequence>MKKIIAISLLSLYLFSTTELSQLLKTPVLIEHFVEHREENKHLTLWQFLYLHYATTHVEDADHHKDVQLPFKTHHNCIAAFQNVVIPAQNTIYKPVMAIEKHSLCPDDQFVSSNFLSNIWQPPRFC</sequence>
<evidence type="ECO:0000313" key="1">
    <source>
        <dbReference type="EMBL" id="RNI32108.1"/>
    </source>
</evidence>
<dbReference type="RefSeq" id="WP_123122666.1">
    <property type="nucleotide sequence ID" value="NZ_RJJR01000028.1"/>
</dbReference>
<proteinExistence type="predicted"/>
<comment type="caution">
    <text evidence="1">The sequence shown here is derived from an EMBL/GenBank/DDBJ whole genome shotgun (WGS) entry which is preliminary data.</text>
</comment>
<gene>
    <name evidence="1" type="ORF">EFY79_20675</name>
</gene>
<dbReference type="AlphaFoldDB" id="A0A3M9N529"/>